<evidence type="ECO:0000313" key="13">
    <source>
        <dbReference type="Proteomes" id="UP000315522"/>
    </source>
</evidence>
<keyword evidence="13" id="KW-1185">Reference proteome</keyword>
<dbReference type="Gene3D" id="3.40.50.200">
    <property type="entry name" value="Peptidase S8/S53 domain"/>
    <property type="match status" value="1"/>
</dbReference>
<evidence type="ECO:0000313" key="12">
    <source>
        <dbReference type="EMBL" id="TVY87935.1"/>
    </source>
</evidence>
<proteinExistence type="predicted"/>
<dbReference type="GO" id="GO:0004252">
    <property type="term" value="F:serine-type endopeptidase activity"/>
    <property type="evidence" value="ECO:0007669"/>
    <property type="project" value="InterPro"/>
</dbReference>
<comment type="subcellular location">
    <subcellularLocation>
        <location evidence="2">Secreted</location>
        <location evidence="2">Extracellular space</location>
    </subcellularLocation>
</comment>
<dbReference type="GO" id="GO:0046872">
    <property type="term" value="F:metal ion binding"/>
    <property type="evidence" value="ECO:0007669"/>
    <property type="project" value="UniProtKB-KW"/>
</dbReference>
<keyword evidence="8" id="KW-0865">Zymogen</keyword>
<keyword evidence="10" id="KW-0732">Signal</keyword>
<dbReference type="GO" id="GO:0005576">
    <property type="term" value="C:extracellular region"/>
    <property type="evidence" value="ECO:0007669"/>
    <property type="project" value="UniProtKB-SubCell"/>
</dbReference>
<dbReference type="GO" id="GO:0008240">
    <property type="term" value="F:tripeptidyl-peptidase activity"/>
    <property type="evidence" value="ECO:0007669"/>
    <property type="project" value="TreeGrafter"/>
</dbReference>
<organism evidence="12 13">
    <name type="scientific">Lachnellula willkommii</name>
    <dbReference type="NCBI Taxonomy" id="215461"/>
    <lineage>
        <taxon>Eukaryota</taxon>
        <taxon>Fungi</taxon>
        <taxon>Dikarya</taxon>
        <taxon>Ascomycota</taxon>
        <taxon>Pezizomycotina</taxon>
        <taxon>Leotiomycetes</taxon>
        <taxon>Helotiales</taxon>
        <taxon>Lachnaceae</taxon>
        <taxon>Lachnellula</taxon>
    </lineage>
</organism>
<dbReference type="CDD" id="cd11377">
    <property type="entry name" value="Pro-peptidase_S53"/>
    <property type="match status" value="1"/>
</dbReference>
<keyword evidence="3" id="KW-0645">Protease</keyword>
<gene>
    <name evidence="12" type="primary">sed1_0</name>
    <name evidence="12" type="ORF">LAWI1_G008574</name>
</gene>
<dbReference type="Proteomes" id="UP000315522">
    <property type="component" value="Unassembled WGS sequence"/>
</dbReference>
<dbReference type="PANTHER" id="PTHR14218:SF19">
    <property type="entry name" value="SERINE PROTEASE AORO, PUTATIVE (AFU_ORTHOLOGUE AFUA_6G10250)-RELATED"/>
    <property type="match status" value="1"/>
</dbReference>
<protein>
    <submittedName>
        <fullName evidence="12">Tripeptidyl-peptidase</fullName>
    </submittedName>
</protein>
<dbReference type="InterPro" id="IPR050819">
    <property type="entry name" value="Tripeptidyl-peptidase_I"/>
</dbReference>
<evidence type="ECO:0000256" key="8">
    <source>
        <dbReference type="ARBA" id="ARBA00023145"/>
    </source>
</evidence>
<reference evidence="12 13" key="1">
    <citation type="submission" date="2018-05" db="EMBL/GenBank/DDBJ databases">
        <title>Genome sequencing and assembly of the regulated plant pathogen Lachnellula willkommii and related sister species for the development of diagnostic species identification markers.</title>
        <authorList>
            <person name="Giroux E."/>
            <person name="Bilodeau G."/>
        </authorList>
    </citation>
    <scope>NUCLEOTIDE SEQUENCE [LARGE SCALE GENOMIC DNA]</scope>
    <source>
        <strain evidence="12 13">CBS 172.35</strain>
    </source>
</reference>
<dbReference type="SUPFAM" id="SSF54897">
    <property type="entry name" value="Protease propeptides/inhibitors"/>
    <property type="match status" value="1"/>
</dbReference>
<evidence type="ECO:0000256" key="4">
    <source>
        <dbReference type="ARBA" id="ARBA00022723"/>
    </source>
</evidence>
<evidence type="ECO:0000259" key="11">
    <source>
        <dbReference type="PROSITE" id="PS51695"/>
    </source>
</evidence>
<comment type="caution">
    <text evidence="12">The sequence shown here is derived from an EMBL/GenBank/DDBJ whole genome shotgun (WGS) entry which is preliminary data.</text>
</comment>
<feature type="chain" id="PRO_5021788770" evidence="10">
    <location>
        <begin position="19"/>
        <end position="599"/>
    </location>
</feature>
<dbReference type="SMART" id="SM00944">
    <property type="entry name" value="Pro-kuma_activ"/>
    <property type="match status" value="1"/>
</dbReference>
<accession>A0A559M4Q2</accession>
<evidence type="ECO:0000256" key="2">
    <source>
        <dbReference type="ARBA" id="ARBA00004239"/>
    </source>
</evidence>
<dbReference type="InterPro" id="IPR036852">
    <property type="entry name" value="Peptidase_S8/S53_dom_sf"/>
</dbReference>
<keyword evidence="5" id="KW-0378">Hydrolase</keyword>
<evidence type="ECO:0000256" key="6">
    <source>
        <dbReference type="ARBA" id="ARBA00022825"/>
    </source>
</evidence>
<evidence type="ECO:0000256" key="7">
    <source>
        <dbReference type="ARBA" id="ARBA00022837"/>
    </source>
</evidence>
<feature type="domain" description="Peptidase S53" evidence="11">
    <location>
        <begin position="231"/>
        <end position="599"/>
    </location>
</feature>
<dbReference type="GO" id="GO:0006508">
    <property type="term" value="P:proteolysis"/>
    <property type="evidence" value="ECO:0007669"/>
    <property type="project" value="UniProtKB-KW"/>
</dbReference>
<dbReference type="Pfam" id="PF09286">
    <property type="entry name" value="Pro-kuma_activ"/>
    <property type="match status" value="1"/>
</dbReference>
<evidence type="ECO:0000256" key="1">
    <source>
        <dbReference type="ARBA" id="ARBA00001913"/>
    </source>
</evidence>
<feature type="signal peptide" evidence="10">
    <location>
        <begin position="1"/>
        <end position="18"/>
    </location>
</feature>
<dbReference type="InterPro" id="IPR015366">
    <property type="entry name" value="S53_propep"/>
</dbReference>
<dbReference type="AlphaFoldDB" id="A0A559M4Q2"/>
<comment type="caution">
    <text evidence="9">Lacks conserved residue(s) required for the propagation of feature annotation.</text>
</comment>
<keyword evidence="6" id="KW-0720">Serine protease</keyword>
<dbReference type="EMBL" id="QGML01002052">
    <property type="protein sequence ID" value="TVY87935.1"/>
    <property type="molecule type" value="Genomic_DNA"/>
</dbReference>
<dbReference type="InterPro" id="IPR030400">
    <property type="entry name" value="Sedolisin_dom"/>
</dbReference>
<keyword evidence="4" id="KW-0479">Metal-binding</keyword>
<evidence type="ECO:0000256" key="3">
    <source>
        <dbReference type="ARBA" id="ARBA00022670"/>
    </source>
</evidence>
<comment type="cofactor">
    <cofactor evidence="1">
        <name>Ca(2+)</name>
        <dbReference type="ChEBI" id="CHEBI:29108"/>
    </cofactor>
</comment>
<dbReference type="PROSITE" id="PS51695">
    <property type="entry name" value="SEDOLISIN"/>
    <property type="match status" value="1"/>
</dbReference>
<name>A0A559M4Q2_9HELO</name>
<feature type="non-terminal residue" evidence="12">
    <location>
        <position position="599"/>
    </location>
</feature>
<keyword evidence="7" id="KW-0106">Calcium</keyword>
<dbReference type="PANTHER" id="PTHR14218">
    <property type="entry name" value="PROTEASE S8 TRIPEPTIDYL PEPTIDASE I CLN2"/>
    <property type="match status" value="1"/>
</dbReference>
<evidence type="ECO:0000256" key="5">
    <source>
        <dbReference type="ARBA" id="ARBA00022801"/>
    </source>
</evidence>
<sequence length="599" mass="65641">MRFLRSTILALAVGTSFASPTPRHGHVRHEKRASGDQLIKRSRADPSLQLPVRIALAQNNLEHGGDRLLDISDPRSANFGKHLSSKEVGDLFRPSSESISAVRHWLHDSGIELERHNVTAGRGWLKFYASVGELENLLSAQYHVYGNLNSEEAHIGCDEYHLPSEIAPHVDFVAPSVSMLRIGGEKDLKKKKRGEIKSFSPASFPPHTTPATGITSDSFAIGASEVPCHTAVTPDCLRTLYGIPLGNLSASGNEIGIFEQGDFYDQRDLNLTFEAIAPYVPQGTHPTLHGVDGGTAPMEDYIGIESLLDMSLIFPLIHPQQAILFQVDDLHALEAATGFGNTFLDALDASYCTFEGGDDPTLDPIYPDTNTTGNPAGTWNKTEQCGAYTPTNVISVSYGLGENKYSRFYWDRQCQEYMKLGLQGVSVIYSSGDSGVSNRGACITPNVTHNYDDTGGRLFSYYCYPRGAGRCFQSPYAGSEILLSSGTLKPIVYRTDTSISVLAEFSSLLSLVDVRWRYAGSYIPACLPYPPTQTNAPSQYNDDDTTETAVNVPEEEYWSGGGFSNYWPAPSYQESTLANYFANTPPPYTNTTVYGTPYY</sequence>
<dbReference type="SUPFAM" id="SSF52743">
    <property type="entry name" value="Subtilisin-like"/>
    <property type="match status" value="1"/>
</dbReference>
<evidence type="ECO:0000256" key="10">
    <source>
        <dbReference type="SAM" id="SignalP"/>
    </source>
</evidence>
<evidence type="ECO:0000256" key="9">
    <source>
        <dbReference type="PROSITE-ProRule" id="PRU01032"/>
    </source>
</evidence>